<evidence type="ECO:0000313" key="3">
    <source>
        <dbReference type="Proteomes" id="UP000007431"/>
    </source>
</evidence>
<dbReference type="PROSITE" id="PS50181">
    <property type="entry name" value="FBOX"/>
    <property type="match status" value="1"/>
</dbReference>
<dbReference type="InParanoid" id="D8Q8K9"/>
<dbReference type="InterPro" id="IPR001810">
    <property type="entry name" value="F-box_dom"/>
</dbReference>
<protein>
    <recommendedName>
        <fullName evidence="1">F-box domain-containing protein</fullName>
    </recommendedName>
</protein>
<accession>D8Q8K9</accession>
<reference evidence="2 3" key="1">
    <citation type="journal article" date="2010" name="Nat. Biotechnol.">
        <title>Genome sequence of the model mushroom Schizophyllum commune.</title>
        <authorList>
            <person name="Ohm R.A."/>
            <person name="de Jong J.F."/>
            <person name="Lugones L.G."/>
            <person name="Aerts A."/>
            <person name="Kothe E."/>
            <person name="Stajich J.E."/>
            <person name="de Vries R.P."/>
            <person name="Record E."/>
            <person name="Levasseur A."/>
            <person name="Baker S.E."/>
            <person name="Bartholomew K.A."/>
            <person name="Coutinho P.M."/>
            <person name="Erdmann S."/>
            <person name="Fowler T.J."/>
            <person name="Gathman A.C."/>
            <person name="Lombard V."/>
            <person name="Henrissat B."/>
            <person name="Knabe N."/>
            <person name="Kuees U."/>
            <person name="Lilly W.W."/>
            <person name="Lindquist E."/>
            <person name="Lucas S."/>
            <person name="Magnuson J.K."/>
            <person name="Piumi F."/>
            <person name="Raudaskoski M."/>
            <person name="Salamov A."/>
            <person name="Schmutz J."/>
            <person name="Schwarze F.W.M.R."/>
            <person name="vanKuyk P.A."/>
            <person name="Horton J.S."/>
            <person name="Grigoriev I.V."/>
            <person name="Woesten H.A.B."/>
        </authorList>
    </citation>
    <scope>NUCLEOTIDE SEQUENCE [LARGE SCALE GENOMIC DNA]</scope>
    <source>
        <strain evidence="3">H4-8 / FGSC 9210</strain>
    </source>
</reference>
<dbReference type="CDD" id="cd22150">
    <property type="entry name" value="F-box_CeFBXA-like"/>
    <property type="match status" value="1"/>
</dbReference>
<sequence length="489" mass="55291">MCLLDLPVELLAEALQHLDYRHILLIRQVCRSLRNAVDHTARLRYDLELARESMQDGSRHDLGSADRLQKLKEYKQAWRALDWSANRRVLHGGVFAISGDIVACSKRTEPMHITFTRIESKLRGVEGHQWKIDAPTGLRDFVIEPVLDLVVVLVDGSATKPIIPVPLTFVAADFKPMIYEDRLGVLFSSHSLSYTYFTVWNWQTGEKYRRPFRTRRVPSATFLTRDLVAMPYTCYNIDDHTISTTALLVADISDPHKPHRVCRLFLPPAAPDSTLFADFIWDQPLSRTSDRPRPGWFASASLERVLGLSVSGFDVAFGTTPPTSAMFIISVPHVVERIQQRLALSGAKRVTFEWAEWGPDCSRVFSHNCPALWLSFIHGTKYAILDDEAVPPTGYTVYDFSRSAVEDPQGENPEANDFIIKGRDLFAERGAFAIPVETRLPYRSMWRPLEPEVVEWIGRLGGDTGSVMLIEDGVVFSPDAGGEYWAWTV</sequence>
<dbReference type="InterPro" id="IPR036047">
    <property type="entry name" value="F-box-like_dom_sf"/>
</dbReference>
<feature type="domain" description="F-box" evidence="1">
    <location>
        <begin position="1"/>
        <end position="47"/>
    </location>
</feature>
<gene>
    <name evidence="2" type="ORF">SCHCODRAFT_235781</name>
</gene>
<dbReference type="SUPFAM" id="SSF81383">
    <property type="entry name" value="F-box domain"/>
    <property type="match status" value="1"/>
</dbReference>
<dbReference type="HOGENOM" id="CLU_007279_2_0_1"/>
<dbReference type="AlphaFoldDB" id="D8Q8K9"/>
<dbReference type="eggNOG" id="ENOG502SJQ6">
    <property type="taxonomic scope" value="Eukaryota"/>
</dbReference>
<keyword evidence="3" id="KW-1185">Reference proteome</keyword>
<evidence type="ECO:0000259" key="1">
    <source>
        <dbReference type="PROSITE" id="PS50181"/>
    </source>
</evidence>
<dbReference type="Proteomes" id="UP000007431">
    <property type="component" value="Unassembled WGS sequence"/>
</dbReference>
<dbReference type="VEuPathDB" id="FungiDB:SCHCODRAFT_02548013"/>
<name>D8Q8K9_SCHCM</name>
<dbReference type="Pfam" id="PF00646">
    <property type="entry name" value="F-box"/>
    <property type="match status" value="1"/>
</dbReference>
<dbReference type="OMA" id="EVECEMF"/>
<organism evidence="3">
    <name type="scientific">Schizophyllum commune (strain H4-8 / FGSC 9210)</name>
    <name type="common">Split gill fungus</name>
    <dbReference type="NCBI Taxonomy" id="578458"/>
    <lineage>
        <taxon>Eukaryota</taxon>
        <taxon>Fungi</taxon>
        <taxon>Dikarya</taxon>
        <taxon>Basidiomycota</taxon>
        <taxon>Agaricomycotina</taxon>
        <taxon>Agaricomycetes</taxon>
        <taxon>Agaricomycetidae</taxon>
        <taxon>Agaricales</taxon>
        <taxon>Schizophyllaceae</taxon>
        <taxon>Schizophyllum</taxon>
    </lineage>
</organism>
<evidence type="ECO:0000313" key="2">
    <source>
        <dbReference type="EMBL" id="EFI95082.1"/>
    </source>
</evidence>
<dbReference type="EMBL" id="GL377308">
    <property type="protein sequence ID" value="EFI95082.1"/>
    <property type="molecule type" value="Genomic_DNA"/>
</dbReference>
<dbReference type="SMART" id="SM00256">
    <property type="entry name" value="FBOX"/>
    <property type="match status" value="1"/>
</dbReference>
<proteinExistence type="predicted"/>